<dbReference type="Proteomes" id="UP000265703">
    <property type="component" value="Unassembled WGS sequence"/>
</dbReference>
<accession>A0A397TSZ5</accession>
<keyword evidence="2" id="KW-1185">Reference proteome</keyword>
<dbReference type="AlphaFoldDB" id="A0A397TSZ5"/>
<dbReference type="STRING" id="658196.A0A397TSZ5"/>
<gene>
    <name evidence="1" type="ORF">C1645_813388</name>
</gene>
<evidence type="ECO:0000313" key="2">
    <source>
        <dbReference type="Proteomes" id="UP000265703"/>
    </source>
</evidence>
<dbReference type="EMBL" id="QKYT01000022">
    <property type="protein sequence ID" value="RIA98004.1"/>
    <property type="molecule type" value="Genomic_DNA"/>
</dbReference>
<proteinExistence type="predicted"/>
<protein>
    <submittedName>
        <fullName evidence="1">Uncharacterized protein</fullName>
    </submittedName>
</protein>
<evidence type="ECO:0000313" key="1">
    <source>
        <dbReference type="EMBL" id="RIA98004.1"/>
    </source>
</evidence>
<comment type="caution">
    <text evidence="1">The sequence shown here is derived from an EMBL/GenBank/DDBJ whole genome shotgun (WGS) entry which is preliminary data.</text>
</comment>
<organism evidence="1 2">
    <name type="scientific">Glomus cerebriforme</name>
    <dbReference type="NCBI Taxonomy" id="658196"/>
    <lineage>
        <taxon>Eukaryota</taxon>
        <taxon>Fungi</taxon>
        <taxon>Fungi incertae sedis</taxon>
        <taxon>Mucoromycota</taxon>
        <taxon>Glomeromycotina</taxon>
        <taxon>Glomeromycetes</taxon>
        <taxon>Glomerales</taxon>
        <taxon>Glomeraceae</taxon>
        <taxon>Glomus</taxon>
    </lineage>
</organism>
<reference evidence="1 2" key="1">
    <citation type="submission" date="2018-06" db="EMBL/GenBank/DDBJ databases">
        <title>Comparative genomics reveals the genomic features of Rhizophagus irregularis, R. cerebriforme, R. diaphanum and Gigaspora rosea, and their symbiotic lifestyle signature.</title>
        <authorList>
            <person name="Morin E."/>
            <person name="San Clemente H."/>
            <person name="Chen E.C.H."/>
            <person name="De La Providencia I."/>
            <person name="Hainaut M."/>
            <person name="Kuo A."/>
            <person name="Kohler A."/>
            <person name="Murat C."/>
            <person name="Tang N."/>
            <person name="Roy S."/>
            <person name="Loubradou J."/>
            <person name="Henrissat B."/>
            <person name="Grigoriev I.V."/>
            <person name="Corradi N."/>
            <person name="Roux C."/>
            <person name="Martin F.M."/>
        </authorList>
    </citation>
    <scope>NUCLEOTIDE SEQUENCE [LARGE SCALE GENOMIC DNA]</scope>
    <source>
        <strain evidence="1 2">DAOM 227022</strain>
    </source>
</reference>
<dbReference type="OrthoDB" id="2434233at2759"/>
<sequence>MKPIVNEEDVSKLKIILPVTFTSPTIVTKYKELVTAVDSTVMRREFVNTCDMFLGNVEKSRVRRIYKEFTEDLTADESETDARVKLAFDLKDPELITDLWHFNEGKISIYDTFWNMPKNS</sequence>
<name>A0A397TSZ5_9GLOM</name>